<evidence type="ECO:0000256" key="1">
    <source>
        <dbReference type="SAM" id="MobiDB-lite"/>
    </source>
</evidence>
<sequence>MGFFSYGNKLYRVKPTVGTGGHGTPSKRRDDLVLTRGRSRPSHLPYPCLFTPLG</sequence>
<dbReference type="EMBL" id="JAIZAY010000603">
    <property type="protein sequence ID" value="KAJ8018136.1"/>
    <property type="molecule type" value="Genomic_DNA"/>
</dbReference>
<dbReference type="AlphaFoldDB" id="A0A9Q0YGA8"/>
<dbReference type="Proteomes" id="UP001152320">
    <property type="component" value="Unassembled WGS sequence"/>
</dbReference>
<feature type="region of interest" description="Disordered" evidence="1">
    <location>
        <begin position="14"/>
        <end position="39"/>
    </location>
</feature>
<accession>A0A9Q0YGA8</accession>
<gene>
    <name evidence="2" type="ORF">HOLleu_44043</name>
</gene>
<evidence type="ECO:0000313" key="2">
    <source>
        <dbReference type="EMBL" id="KAJ8018136.1"/>
    </source>
</evidence>
<comment type="caution">
    <text evidence="2">The sequence shown here is derived from an EMBL/GenBank/DDBJ whole genome shotgun (WGS) entry which is preliminary data.</text>
</comment>
<keyword evidence="3" id="KW-1185">Reference proteome</keyword>
<proteinExistence type="predicted"/>
<evidence type="ECO:0000313" key="3">
    <source>
        <dbReference type="Proteomes" id="UP001152320"/>
    </source>
</evidence>
<reference evidence="2" key="1">
    <citation type="submission" date="2021-10" db="EMBL/GenBank/DDBJ databases">
        <title>Tropical sea cucumber genome reveals ecological adaptation and Cuvierian tubules defense mechanism.</title>
        <authorList>
            <person name="Chen T."/>
        </authorList>
    </citation>
    <scope>NUCLEOTIDE SEQUENCE</scope>
    <source>
        <strain evidence="2">Nanhai2018</strain>
        <tissue evidence="2">Muscle</tissue>
    </source>
</reference>
<organism evidence="2 3">
    <name type="scientific">Holothuria leucospilota</name>
    <name type="common">Black long sea cucumber</name>
    <name type="synonym">Mertensiothuria leucospilota</name>
    <dbReference type="NCBI Taxonomy" id="206669"/>
    <lineage>
        <taxon>Eukaryota</taxon>
        <taxon>Metazoa</taxon>
        <taxon>Echinodermata</taxon>
        <taxon>Eleutherozoa</taxon>
        <taxon>Echinozoa</taxon>
        <taxon>Holothuroidea</taxon>
        <taxon>Aspidochirotacea</taxon>
        <taxon>Aspidochirotida</taxon>
        <taxon>Holothuriidae</taxon>
        <taxon>Holothuria</taxon>
    </lineage>
</organism>
<protein>
    <submittedName>
        <fullName evidence="2">Uncharacterized protein</fullName>
    </submittedName>
</protein>
<name>A0A9Q0YGA8_HOLLE</name>